<evidence type="ECO:0000313" key="2">
    <source>
        <dbReference type="Proteomes" id="UP000054481"/>
    </source>
</evidence>
<sequence length="643" mass="71490">MAAHPMIPPGVACAEAVSLLHLLHPVPAKPSINNPPGWMDVGGGAHVLPLASESSLASTLAFLSSVKDDPNHVSALCIHEDPTTTTLNVLIAVNQARQGDGTSYLRRVERGFNEIFTLLSKAHETKNTEDQAFSGIVSMCSDRILSRMRLATHKRKQPRQTIMILLQETITLVGAEFPDYRQKAQTVVKLLNQWTKHQTRQRLGHVVDAILQLSRTSDLPRLLGSIPNATMGPSERSNLLRMITRVGRYREAARFLYRLAKKHEIARHMRTIRVSLPQSAFLQASNEYAPDLRSVLARLGMMDSRFDFGQFSYILSKRGAVAENEFAKQCKKTASEGKVHAEMQLVYYCEMNKPYPHPRVIASSKMACFLCNSFICHMTKFYTTRCHGRLYPGWKLPILPSSDLERRFAQILEKQIKSSVKTLLSKQKRTAYPQPSESTLWTFKSSATTVNMGVQGGERHLGREISDHNVEVHPHSTAEITLHADPCPTNESESTSGMAMNANLTSQLEKKLPLAGSSTPSVSMDMQPETEEYVLQPGRPKSTAVQAGQSSRFFEAWPLRLQIEYSIVPKYPEQKQSETNLDCTIEWLTPKDADLINIDETIEIVNAESMGSELLISVGDQNSLYISAGGALLKVGIGGGILR</sequence>
<organism evidence="1 2">
    <name type="scientific">Hirsutella minnesotensis 3608</name>
    <dbReference type="NCBI Taxonomy" id="1043627"/>
    <lineage>
        <taxon>Eukaryota</taxon>
        <taxon>Fungi</taxon>
        <taxon>Dikarya</taxon>
        <taxon>Ascomycota</taxon>
        <taxon>Pezizomycotina</taxon>
        <taxon>Sordariomycetes</taxon>
        <taxon>Hypocreomycetidae</taxon>
        <taxon>Hypocreales</taxon>
        <taxon>Ophiocordycipitaceae</taxon>
        <taxon>Hirsutella</taxon>
    </lineage>
</organism>
<dbReference type="Pfam" id="PF14441">
    <property type="entry name" value="OTT_1508_deam"/>
    <property type="match status" value="1"/>
</dbReference>
<protein>
    <submittedName>
        <fullName evidence="1">Uncharacterized protein</fullName>
    </submittedName>
</protein>
<dbReference type="InterPro" id="IPR027796">
    <property type="entry name" value="OTT_1508_deam-like"/>
</dbReference>
<dbReference type="Proteomes" id="UP000054481">
    <property type="component" value="Unassembled WGS sequence"/>
</dbReference>
<keyword evidence="2" id="KW-1185">Reference proteome</keyword>
<name>A0A0F7ZIX2_9HYPO</name>
<reference evidence="1 2" key="1">
    <citation type="journal article" date="2014" name="Genome Biol. Evol.">
        <title>Comparative genomics and transcriptomics analyses reveal divergent lifestyle features of nematode endoparasitic fungus Hirsutella minnesotensis.</title>
        <authorList>
            <person name="Lai Y."/>
            <person name="Liu K."/>
            <person name="Zhang X."/>
            <person name="Zhang X."/>
            <person name="Li K."/>
            <person name="Wang N."/>
            <person name="Shu C."/>
            <person name="Wu Y."/>
            <person name="Wang C."/>
            <person name="Bushley K.E."/>
            <person name="Xiang M."/>
            <person name="Liu X."/>
        </authorList>
    </citation>
    <scope>NUCLEOTIDE SEQUENCE [LARGE SCALE GENOMIC DNA]</scope>
    <source>
        <strain evidence="1 2">3608</strain>
    </source>
</reference>
<dbReference type="EMBL" id="KQ030529">
    <property type="protein sequence ID" value="KJZ74046.1"/>
    <property type="molecule type" value="Genomic_DNA"/>
</dbReference>
<gene>
    <name evidence="1" type="ORF">HIM_06495</name>
</gene>
<accession>A0A0F7ZIX2</accession>
<dbReference type="OrthoDB" id="4851849at2759"/>
<proteinExistence type="predicted"/>
<evidence type="ECO:0000313" key="1">
    <source>
        <dbReference type="EMBL" id="KJZ74046.1"/>
    </source>
</evidence>
<dbReference type="AlphaFoldDB" id="A0A0F7ZIX2"/>